<accession>A0ABQ0Q4P4</accession>
<evidence type="ECO:0000313" key="3">
    <source>
        <dbReference type="Proteomes" id="UP001062776"/>
    </source>
</evidence>
<proteinExistence type="predicted"/>
<evidence type="ECO:0000313" key="2">
    <source>
        <dbReference type="EMBL" id="GBQ91270.1"/>
    </source>
</evidence>
<name>A0ABQ0Q4P4_9PROT</name>
<gene>
    <name evidence="2" type="ORF">AA0535_2251</name>
</gene>
<reference evidence="2" key="1">
    <citation type="submission" date="2013-04" db="EMBL/GenBank/DDBJ databases">
        <title>The genome sequencing project of 58 acetic acid bacteria.</title>
        <authorList>
            <person name="Okamoto-Kainuma A."/>
            <person name="Ishikawa M."/>
            <person name="Umino S."/>
            <person name="Koizumi Y."/>
            <person name="Shiwa Y."/>
            <person name="Yoshikawa H."/>
            <person name="Matsutani M."/>
            <person name="Matsushita K."/>
        </authorList>
    </citation>
    <scope>NUCLEOTIDE SEQUENCE</scope>
    <source>
        <strain evidence="2">NRIC 0535</strain>
    </source>
</reference>
<sequence>MALGIAFQIGTFFAPRPAYAFFDSVAIISAITALQSAMNTAVSTAKNVLNNSLGLINTGLGDGFGQLSKLSIASITADQKIADANNIVQAQIQRDERNAQVRDQHAVNRQDCLNLQDGAATVVAARSGEQFSAALDGGKNRRTDARQGTPSWTGSGQATQAANNHHFSKYCNDAEAEAGLCSAASDALVNADQHAISLLGPSVYADQDGINQANDYAQGLIEPVAPPALRGDAIRSPQGQSLLPERRAYGAALSLAHFVVDDVQGWRAPTVTLSAAQRAEATREGRTDTEKGSELEALELDINRKLGGTDWQGDLQAMPSDKSVLIQIALLDAQRNQIMLAQLKMQQAQAMMQAAQLSTMERDRLAHVTPMTVPTPTN</sequence>
<feature type="compositionally biased region" description="Polar residues" evidence="1">
    <location>
        <begin position="146"/>
        <end position="159"/>
    </location>
</feature>
<dbReference type="Proteomes" id="UP001062776">
    <property type="component" value="Unassembled WGS sequence"/>
</dbReference>
<evidence type="ECO:0000256" key="1">
    <source>
        <dbReference type="SAM" id="MobiDB-lite"/>
    </source>
</evidence>
<organism evidence="2 3">
    <name type="scientific">Asaia krungthepensis NRIC 0535</name>
    <dbReference type="NCBI Taxonomy" id="1307925"/>
    <lineage>
        <taxon>Bacteria</taxon>
        <taxon>Pseudomonadati</taxon>
        <taxon>Pseudomonadota</taxon>
        <taxon>Alphaproteobacteria</taxon>
        <taxon>Acetobacterales</taxon>
        <taxon>Acetobacteraceae</taxon>
        <taxon>Asaia</taxon>
    </lineage>
</organism>
<protein>
    <recommendedName>
        <fullName evidence="4">TraW</fullName>
    </recommendedName>
</protein>
<comment type="caution">
    <text evidence="2">The sequence shown here is derived from an EMBL/GenBank/DDBJ whole genome shotgun (WGS) entry which is preliminary data.</text>
</comment>
<feature type="region of interest" description="Disordered" evidence="1">
    <location>
        <begin position="134"/>
        <end position="159"/>
    </location>
</feature>
<evidence type="ECO:0008006" key="4">
    <source>
        <dbReference type="Google" id="ProtNLM"/>
    </source>
</evidence>
<keyword evidence="3" id="KW-1185">Reference proteome</keyword>
<dbReference type="EMBL" id="BAPV01000042">
    <property type="protein sequence ID" value="GBQ91270.1"/>
    <property type="molecule type" value="Genomic_DNA"/>
</dbReference>